<reference evidence="2 3" key="1">
    <citation type="submission" date="2023-08" db="EMBL/GenBank/DDBJ databases">
        <title>Pathogen: clinical or host-associated sample.</title>
        <authorList>
            <person name="Hergert J."/>
            <person name="Casey R."/>
            <person name="Wagner J."/>
            <person name="Young E.L."/>
            <person name="Oakeson K.F."/>
        </authorList>
    </citation>
    <scope>NUCLEOTIDE SEQUENCE [LARGE SCALE GENOMIC DNA]</scope>
    <source>
        <strain evidence="2 3">1760953</strain>
        <plasmid evidence="2 3">unnamed7</plasmid>
    </source>
</reference>
<sequence>MIEFKITLAAAVSAVVLLSGCTTTDNAVEELPPPVLVGGADRLAGAAPPSYEQFARATRNETGAGTIEQGRYSALREAALAYASQAGYERRQWEIFKELEAKSPALSKQFNFNDVVYVAPRQAGYVVPPVVARAKEAITIKNGGRESVAADEYYRIELPGKLVSVIPSWRDYLIMGVDKTSAPEDDFLPSNKDERKIWDRFMAEGWGQGRQLAEATLKENMNLLQRDYQGMIEYRRLVDAGMINSMVITASEVRARGTVDELFVGQRRVKIENTATFNTNSGRWKPVTRRFETAK</sequence>
<evidence type="ECO:0000313" key="3">
    <source>
        <dbReference type="Proteomes" id="UP001234585"/>
    </source>
</evidence>
<protein>
    <submittedName>
        <fullName evidence="2">Type IV secretory system conjugative DNA transfer family protein</fullName>
    </submittedName>
</protein>
<keyword evidence="2" id="KW-0614">Plasmid</keyword>
<dbReference type="Pfam" id="PF16932">
    <property type="entry name" value="T4SS_TraI"/>
    <property type="match status" value="1"/>
</dbReference>
<accession>A0AA50CUD3</accession>
<dbReference type="RefSeq" id="WP_306041832.1">
    <property type="nucleotide sequence ID" value="NZ_CP132309.1"/>
</dbReference>
<dbReference type="InterPro" id="IPR031618">
    <property type="entry name" value="T4SS_TraI"/>
</dbReference>
<feature type="chain" id="PRO_5041349740" evidence="1">
    <location>
        <begin position="28"/>
        <end position="295"/>
    </location>
</feature>
<feature type="signal peptide" evidence="1">
    <location>
        <begin position="1"/>
        <end position="27"/>
    </location>
</feature>
<dbReference type="Proteomes" id="UP001234585">
    <property type="component" value="Plasmid unnamed7"/>
</dbReference>
<keyword evidence="3" id="KW-1185">Reference proteome</keyword>
<evidence type="ECO:0000313" key="2">
    <source>
        <dbReference type="EMBL" id="WLS01384.1"/>
    </source>
</evidence>
<dbReference type="AlphaFoldDB" id="A0AA50CUD3"/>
<proteinExistence type="predicted"/>
<gene>
    <name evidence="2" type="ORF">Q9313_28720</name>
</gene>
<evidence type="ECO:0000256" key="1">
    <source>
        <dbReference type="SAM" id="SignalP"/>
    </source>
</evidence>
<organism evidence="2 3">
    <name type="scientific">Shinella sumterensis</name>
    <dbReference type="NCBI Taxonomy" id="1967501"/>
    <lineage>
        <taxon>Bacteria</taxon>
        <taxon>Pseudomonadati</taxon>
        <taxon>Pseudomonadota</taxon>
        <taxon>Alphaproteobacteria</taxon>
        <taxon>Hyphomicrobiales</taxon>
        <taxon>Rhizobiaceae</taxon>
        <taxon>Shinella</taxon>
    </lineage>
</organism>
<dbReference type="EMBL" id="CP132309">
    <property type="protein sequence ID" value="WLS01384.1"/>
    <property type="molecule type" value="Genomic_DNA"/>
</dbReference>
<dbReference type="PROSITE" id="PS51257">
    <property type="entry name" value="PROKAR_LIPOPROTEIN"/>
    <property type="match status" value="1"/>
</dbReference>
<name>A0AA50CUD3_9HYPH</name>
<keyword evidence="1" id="KW-0732">Signal</keyword>
<geneLocation type="plasmid" evidence="2 3">
    <name>unnamed7</name>
</geneLocation>